<name>A0ABP0W1Y1_9BRYO</name>
<feature type="compositionally biased region" description="Polar residues" evidence="1">
    <location>
        <begin position="185"/>
        <end position="205"/>
    </location>
</feature>
<dbReference type="Proteomes" id="UP001497444">
    <property type="component" value="Chromosome 13"/>
</dbReference>
<dbReference type="EMBL" id="OZ020108">
    <property type="protein sequence ID" value="CAK9260781.1"/>
    <property type="molecule type" value="Genomic_DNA"/>
</dbReference>
<protein>
    <submittedName>
        <fullName evidence="2">Uncharacterized protein</fullName>
    </submittedName>
</protein>
<feature type="region of interest" description="Disordered" evidence="1">
    <location>
        <begin position="162"/>
        <end position="232"/>
    </location>
</feature>
<evidence type="ECO:0000256" key="1">
    <source>
        <dbReference type="SAM" id="MobiDB-lite"/>
    </source>
</evidence>
<evidence type="ECO:0000313" key="3">
    <source>
        <dbReference type="Proteomes" id="UP001497444"/>
    </source>
</evidence>
<accession>A0ABP0W1Y1</accession>
<evidence type="ECO:0000313" key="2">
    <source>
        <dbReference type="EMBL" id="CAK9260781.1"/>
    </source>
</evidence>
<gene>
    <name evidence="2" type="ORF">CSSPJE1EN1_LOCUS6259</name>
</gene>
<sequence>MSPGDDNNNMEAPTPPLKKCRLSSSLQHSSLLDFQDDSHQSLVVSGCRSVDLREQQEELFHVDRKICTESETLVLGTVVSLGVSSSCVLQKETRLEGSVLTLPRSQRISLEDHFSVEISTSSSCAGLAIEPVQDSSLEPIVARTSLENGECGFVSSSIQGFQESARTAEDRGGGPCCAEDDEASHLSSPTPANCASQISEGSCSPRTPPKQGPATVQETPGAPVKARIKRPVPPNLRLLLRRSRRKLLLDQPVAPSTQ</sequence>
<reference evidence="2" key="1">
    <citation type="submission" date="2024-02" db="EMBL/GenBank/DDBJ databases">
        <authorList>
            <consortium name="ELIXIR-Norway"/>
            <consortium name="Elixir Norway"/>
        </authorList>
    </citation>
    <scope>NUCLEOTIDE SEQUENCE</scope>
</reference>
<keyword evidence="3" id="KW-1185">Reference proteome</keyword>
<proteinExistence type="predicted"/>
<organism evidence="2 3">
    <name type="scientific">Sphagnum jensenii</name>
    <dbReference type="NCBI Taxonomy" id="128206"/>
    <lineage>
        <taxon>Eukaryota</taxon>
        <taxon>Viridiplantae</taxon>
        <taxon>Streptophyta</taxon>
        <taxon>Embryophyta</taxon>
        <taxon>Bryophyta</taxon>
        <taxon>Sphagnophytina</taxon>
        <taxon>Sphagnopsida</taxon>
        <taxon>Sphagnales</taxon>
        <taxon>Sphagnaceae</taxon>
        <taxon>Sphagnum</taxon>
    </lineage>
</organism>